<sequence length="79" mass="8636">MNRGTIGKLEPVPFSFHVPQLKMMHLCLSCSCINCVSTLKEKSPFVVEPATDRGFVLHVDFIGAPATTVVTHHCSEASH</sequence>
<dbReference type="Proteomes" id="UP000324222">
    <property type="component" value="Unassembled WGS sequence"/>
</dbReference>
<comment type="caution">
    <text evidence="1">The sequence shown here is derived from an EMBL/GenBank/DDBJ whole genome shotgun (WGS) entry which is preliminary data.</text>
</comment>
<evidence type="ECO:0000313" key="2">
    <source>
        <dbReference type="Proteomes" id="UP000324222"/>
    </source>
</evidence>
<keyword evidence="2" id="KW-1185">Reference proteome</keyword>
<proteinExistence type="predicted"/>
<organism evidence="1 2">
    <name type="scientific">Portunus trituberculatus</name>
    <name type="common">Swimming crab</name>
    <name type="synonym">Neptunus trituberculatus</name>
    <dbReference type="NCBI Taxonomy" id="210409"/>
    <lineage>
        <taxon>Eukaryota</taxon>
        <taxon>Metazoa</taxon>
        <taxon>Ecdysozoa</taxon>
        <taxon>Arthropoda</taxon>
        <taxon>Crustacea</taxon>
        <taxon>Multicrustacea</taxon>
        <taxon>Malacostraca</taxon>
        <taxon>Eumalacostraca</taxon>
        <taxon>Eucarida</taxon>
        <taxon>Decapoda</taxon>
        <taxon>Pleocyemata</taxon>
        <taxon>Brachyura</taxon>
        <taxon>Eubrachyura</taxon>
        <taxon>Portunoidea</taxon>
        <taxon>Portunidae</taxon>
        <taxon>Portuninae</taxon>
        <taxon>Portunus</taxon>
    </lineage>
</organism>
<dbReference type="AlphaFoldDB" id="A0A5B7EI06"/>
<gene>
    <name evidence="1" type="ORF">E2C01_026336</name>
</gene>
<accession>A0A5B7EI06</accession>
<dbReference type="EMBL" id="VSRR010002739">
    <property type="protein sequence ID" value="MPC32998.1"/>
    <property type="molecule type" value="Genomic_DNA"/>
</dbReference>
<name>A0A5B7EI06_PORTR</name>
<reference evidence="1 2" key="1">
    <citation type="submission" date="2019-05" db="EMBL/GenBank/DDBJ databases">
        <title>Another draft genome of Portunus trituberculatus and its Hox gene families provides insights of decapod evolution.</title>
        <authorList>
            <person name="Jeong J.-H."/>
            <person name="Song I."/>
            <person name="Kim S."/>
            <person name="Choi T."/>
            <person name="Kim D."/>
            <person name="Ryu S."/>
            <person name="Kim W."/>
        </authorList>
    </citation>
    <scope>NUCLEOTIDE SEQUENCE [LARGE SCALE GENOMIC DNA]</scope>
    <source>
        <tissue evidence="1">Muscle</tissue>
    </source>
</reference>
<protein>
    <submittedName>
        <fullName evidence="1">Uncharacterized protein</fullName>
    </submittedName>
</protein>
<evidence type="ECO:0000313" key="1">
    <source>
        <dbReference type="EMBL" id="MPC32998.1"/>
    </source>
</evidence>